<dbReference type="Proteomes" id="UP000325577">
    <property type="component" value="Linkage Group LG2"/>
</dbReference>
<organism evidence="8 9">
    <name type="scientific">Nyssa sinensis</name>
    <dbReference type="NCBI Taxonomy" id="561372"/>
    <lineage>
        <taxon>Eukaryota</taxon>
        <taxon>Viridiplantae</taxon>
        <taxon>Streptophyta</taxon>
        <taxon>Embryophyta</taxon>
        <taxon>Tracheophyta</taxon>
        <taxon>Spermatophyta</taxon>
        <taxon>Magnoliopsida</taxon>
        <taxon>eudicotyledons</taxon>
        <taxon>Gunneridae</taxon>
        <taxon>Pentapetalae</taxon>
        <taxon>asterids</taxon>
        <taxon>Cornales</taxon>
        <taxon>Nyssaceae</taxon>
        <taxon>Nyssa</taxon>
    </lineage>
</organism>
<dbReference type="InterPro" id="IPR000425">
    <property type="entry name" value="MIP"/>
</dbReference>
<dbReference type="InterPro" id="IPR022357">
    <property type="entry name" value="MIP_CS"/>
</dbReference>
<name>A0A5J5AJJ6_9ASTE</name>
<dbReference type="GO" id="GO:0016020">
    <property type="term" value="C:membrane"/>
    <property type="evidence" value="ECO:0007669"/>
    <property type="project" value="UniProtKB-SubCell"/>
</dbReference>
<keyword evidence="5 7" id="KW-0472">Membrane</keyword>
<keyword evidence="9" id="KW-1185">Reference proteome</keyword>
<dbReference type="Pfam" id="PF00230">
    <property type="entry name" value="MIP"/>
    <property type="match status" value="1"/>
</dbReference>
<comment type="similarity">
    <text evidence="6">Belongs to the MIP/aquaporin (TC 1.A.8) family.</text>
</comment>
<dbReference type="PANTHER" id="PTHR45724:SF16">
    <property type="entry name" value="AQUAPORIN NIP2-1"/>
    <property type="match status" value="1"/>
</dbReference>
<dbReference type="AlphaFoldDB" id="A0A5J5AJJ6"/>
<proteinExistence type="inferred from homology"/>
<dbReference type="EMBL" id="CM018043">
    <property type="protein sequence ID" value="KAA8530368.1"/>
    <property type="molecule type" value="Genomic_DNA"/>
</dbReference>
<dbReference type="PANTHER" id="PTHR45724">
    <property type="entry name" value="AQUAPORIN NIP2-1"/>
    <property type="match status" value="1"/>
</dbReference>
<keyword evidence="3 6" id="KW-0812">Transmembrane</keyword>
<dbReference type="GO" id="GO:0015267">
    <property type="term" value="F:channel activity"/>
    <property type="evidence" value="ECO:0007669"/>
    <property type="project" value="InterPro"/>
</dbReference>
<protein>
    <recommendedName>
        <fullName evidence="10">Aquaporin</fullName>
    </recommendedName>
</protein>
<dbReference type="SUPFAM" id="SSF81338">
    <property type="entry name" value="Aquaporin-like"/>
    <property type="match status" value="1"/>
</dbReference>
<reference evidence="8 9" key="1">
    <citation type="submission" date="2019-09" db="EMBL/GenBank/DDBJ databases">
        <title>A chromosome-level genome assembly of the Chinese tupelo Nyssa sinensis.</title>
        <authorList>
            <person name="Yang X."/>
            <person name="Kang M."/>
            <person name="Yang Y."/>
            <person name="Xiong H."/>
            <person name="Wang M."/>
            <person name="Zhang Z."/>
            <person name="Wang Z."/>
            <person name="Wu H."/>
            <person name="Ma T."/>
            <person name="Liu J."/>
            <person name="Xi Z."/>
        </authorList>
    </citation>
    <scope>NUCLEOTIDE SEQUENCE [LARGE SCALE GENOMIC DNA]</scope>
    <source>
        <strain evidence="8">J267</strain>
        <tissue evidence="8">Leaf</tissue>
    </source>
</reference>
<feature type="transmembrane region" description="Helical" evidence="7">
    <location>
        <begin position="49"/>
        <end position="69"/>
    </location>
</feature>
<sequence>MESTHSNLNNLSDTNEPVSVPYLKTKMPNLHHVWRLFEEHYPPSFLRKVVAEIIATYLLVFVTCGSAALSASDEHKVSKLGASVAGGLIVTVMIYAVGHISGAHMNPAVTLAFAAVRHFPWKQVPFYAAAQLTGAISAAFTLRCIATPNKTCRHNITFWNRDSSSDHGDSRNIFYDVHHFSCCNRHQSYRRASRDSRWFCSMHNLHLGRTNIRWINEPSKDYRPCNS</sequence>
<accession>A0A5J5AJJ6</accession>
<keyword evidence="4 7" id="KW-1133">Transmembrane helix</keyword>
<feature type="transmembrane region" description="Helical" evidence="7">
    <location>
        <begin position="81"/>
        <end position="104"/>
    </location>
</feature>
<dbReference type="PROSITE" id="PS00221">
    <property type="entry name" value="MIP"/>
    <property type="match status" value="1"/>
</dbReference>
<keyword evidence="2 6" id="KW-0813">Transport</keyword>
<dbReference type="Gene3D" id="1.20.1080.10">
    <property type="entry name" value="Glycerol uptake facilitator protein"/>
    <property type="match status" value="1"/>
</dbReference>
<dbReference type="InterPro" id="IPR034294">
    <property type="entry name" value="Aquaporin_transptr"/>
</dbReference>
<evidence type="ECO:0000256" key="2">
    <source>
        <dbReference type="ARBA" id="ARBA00022448"/>
    </source>
</evidence>
<dbReference type="InterPro" id="IPR023271">
    <property type="entry name" value="Aquaporin-like"/>
</dbReference>
<evidence type="ECO:0000313" key="9">
    <source>
        <dbReference type="Proteomes" id="UP000325577"/>
    </source>
</evidence>
<gene>
    <name evidence="8" type="ORF">F0562_005077</name>
</gene>
<comment type="subcellular location">
    <subcellularLocation>
        <location evidence="1">Membrane</location>
        <topology evidence="1">Multi-pass membrane protein</topology>
    </subcellularLocation>
</comment>
<evidence type="ECO:0000256" key="7">
    <source>
        <dbReference type="SAM" id="Phobius"/>
    </source>
</evidence>
<evidence type="ECO:0008006" key="10">
    <source>
        <dbReference type="Google" id="ProtNLM"/>
    </source>
</evidence>
<dbReference type="OrthoDB" id="3222at2759"/>
<evidence type="ECO:0000313" key="8">
    <source>
        <dbReference type="EMBL" id="KAA8530368.1"/>
    </source>
</evidence>
<evidence type="ECO:0000256" key="4">
    <source>
        <dbReference type="ARBA" id="ARBA00022989"/>
    </source>
</evidence>
<evidence type="ECO:0000256" key="6">
    <source>
        <dbReference type="RuleBase" id="RU000477"/>
    </source>
</evidence>
<evidence type="ECO:0000256" key="3">
    <source>
        <dbReference type="ARBA" id="ARBA00022692"/>
    </source>
</evidence>
<evidence type="ECO:0000256" key="1">
    <source>
        <dbReference type="ARBA" id="ARBA00004141"/>
    </source>
</evidence>
<feature type="transmembrane region" description="Helical" evidence="7">
    <location>
        <begin position="124"/>
        <end position="146"/>
    </location>
</feature>
<dbReference type="PRINTS" id="PR00783">
    <property type="entry name" value="MINTRINSICP"/>
</dbReference>
<evidence type="ECO:0000256" key="5">
    <source>
        <dbReference type="ARBA" id="ARBA00023136"/>
    </source>
</evidence>